<evidence type="ECO:0000313" key="2">
    <source>
        <dbReference type="Proteomes" id="UP000681041"/>
    </source>
</evidence>
<dbReference type="SUPFAM" id="SSF75169">
    <property type="entry name" value="DsrEFH-like"/>
    <property type="match status" value="1"/>
</dbReference>
<dbReference type="AlphaFoldDB" id="A0A8T8K7G0"/>
<gene>
    <name evidence="1" type="ORF">HYG87_06730</name>
</gene>
<reference evidence="1" key="1">
    <citation type="submission" date="2020-07" db="EMBL/GenBank/DDBJ databases">
        <title>Methanobacterium. sp. MethCan genome.</title>
        <authorList>
            <person name="Postec A."/>
            <person name="Quemeneur M."/>
        </authorList>
    </citation>
    <scope>NUCLEOTIDE SEQUENCE</scope>
    <source>
        <strain evidence="1">MethCAN</strain>
    </source>
</reference>
<sequence length="115" mass="12639">MVDYKVIFHLDENNPQRINLVLNNLNNLMEDMAGENLELELVAYGPGLQLFLKGSPFFPHMESLAGKGVIFAGCGNTIKGMGIAVSELLDSVQVVPSGVGELVKKQHQGWIYIRP</sequence>
<dbReference type="EMBL" id="CP058560">
    <property type="protein sequence ID" value="QUH23475.1"/>
    <property type="molecule type" value="Genomic_DNA"/>
</dbReference>
<dbReference type="GeneID" id="64820445"/>
<dbReference type="KEGG" id="meme:HYG87_06730"/>
<proteinExistence type="predicted"/>
<name>A0A8T8K7G0_9EURY</name>
<evidence type="ECO:0000313" key="1">
    <source>
        <dbReference type="EMBL" id="QUH23475.1"/>
    </source>
</evidence>
<keyword evidence="2" id="KW-1185">Reference proteome</keyword>
<dbReference type="Pfam" id="PF02635">
    <property type="entry name" value="DsrE"/>
    <property type="match status" value="1"/>
</dbReference>
<dbReference type="InterPro" id="IPR027396">
    <property type="entry name" value="DsrEFH-like"/>
</dbReference>
<accession>A0A8T8K7G0</accession>
<dbReference type="Gene3D" id="3.40.1260.10">
    <property type="entry name" value="DsrEFH-like"/>
    <property type="match status" value="1"/>
</dbReference>
<organism evidence="1 2">
    <name type="scientific">Methanobacterium alkalithermotolerans</name>
    <dbReference type="NCBI Taxonomy" id="2731220"/>
    <lineage>
        <taxon>Archaea</taxon>
        <taxon>Methanobacteriati</taxon>
        <taxon>Methanobacteriota</taxon>
        <taxon>Methanomada group</taxon>
        <taxon>Methanobacteria</taxon>
        <taxon>Methanobacteriales</taxon>
        <taxon>Methanobacteriaceae</taxon>
        <taxon>Methanobacterium</taxon>
    </lineage>
</organism>
<dbReference type="Proteomes" id="UP000681041">
    <property type="component" value="Chromosome"/>
</dbReference>
<protein>
    <submittedName>
        <fullName evidence="1">DsrE family protein</fullName>
    </submittedName>
</protein>
<dbReference type="PANTHER" id="PTHR37691">
    <property type="entry name" value="BLR3518 PROTEIN"/>
    <property type="match status" value="1"/>
</dbReference>
<dbReference type="OrthoDB" id="57062at2157"/>
<dbReference type="RefSeq" id="WP_211532432.1">
    <property type="nucleotide sequence ID" value="NZ_CP058560.1"/>
</dbReference>
<dbReference type="InterPro" id="IPR003787">
    <property type="entry name" value="Sulphur_relay_DsrE/F-like"/>
</dbReference>
<dbReference type="PANTHER" id="PTHR37691:SF1">
    <property type="entry name" value="BLR3518 PROTEIN"/>
    <property type="match status" value="1"/>
</dbReference>